<sequence>MHINIFECFNSIFDDNNWISTLFALLVISVHLAEGIYVFLLCDEMRFSFASAAKWFLQTVIVGYPSLTLLKQYVHERRKN</sequence>
<evidence type="ECO:0000256" key="1">
    <source>
        <dbReference type="SAM" id="Phobius"/>
    </source>
</evidence>
<accession>A0A0D8XCB7</accession>
<dbReference type="EMBL" id="KN716830">
    <property type="protein sequence ID" value="KJH41412.1"/>
    <property type="molecule type" value="Genomic_DNA"/>
</dbReference>
<dbReference type="Proteomes" id="UP000053766">
    <property type="component" value="Unassembled WGS sequence"/>
</dbReference>
<dbReference type="Pfam" id="PF14934">
    <property type="entry name" value="TMEM254"/>
    <property type="match status" value="1"/>
</dbReference>
<dbReference type="STRING" id="29172.A0A0D8XCB7"/>
<dbReference type="InterPro" id="IPR028110">
    <property type="entry name" value="TMEM254"/>
</dbReference>
<organism evidence="2 3">
    <name type="scientific">Dictyocaulus viviparus</name>
    <name type="common">Bovine lungworm</name>
    <dbReference type="NCBI Taxonomy" id="29172"/>
    <lineage>
        <taxon>Eukaryota</taxon>
        <taxon>Metazoa</taxon>
        <taxon>Ecdysozoa</taxon>
        <taxon>Nematoda</taxon>
        <taxon>Chromadorea</taxon>
        <taxon>Rhabditida</taxon>
        <taxon>Rhabditina</taxon>
        <taxon>Rhabditomorpha</taxon>
        <taxon>Strongyloidea</taxon>
        <taxon>Metastrongylidae</taxon>
        <taxon>Dictyocaulus</taxon>
    </lineage>
</organism>
<feature type="transmembrane region" description="Helical" evidence="1">
    <location>
        <begin position="21"/>
        <end position="40"/>
    </location>
</feature>
<evidence type="ECO:0000313" key="3">
    <source>
        <dbReference type="Proteomes" id="UP000053766"/>
    </source>
</evidence>
<reference evidence="2 3" key="1">
    <citation type="submission" date="2013-11" db="EMBL/GenBank/DDBJ databases">
        <title>Draft genome of the bovine lungworm Dictyocaulus viviparus.</title>
        <authorList>
            <person name="Mitreva M."/>
        </authorList>
    </citation>
    <scope>NUCLEOTIDE SEQUENCE [LARGE SCALE GENOMIC DNA]</scope>
    <source>
        <strain evidence="2 3">HannoverDv2000</strain>
    </source>
</reference>
<keyword evidence="1" id="KW-0472">Membrane</keyword>
<evidence type="ECO:0000313" key="2">
    <source>
        <dbReference type="EMBL" id="KJH41412.1"/>
    </source>
</evidence>
<dbReference type="AlphaFoldDB" id="A0A0D8XCB7"/>
<keyword evidence="3" id="KW-1185">Reference proteome</keyword>
<evidence type="ECO:0008006" key="4">
    <source>
        <dbReference type="Google" id="ProtNLM"/>
    </source>
</evidence>
<keyword evidence="1" id="KW-1133">Transmembrane helix</keyword>
<keyword evidence="1" id="KW-0812">Transmembrane</keyword>
<dbReference type="OrthoDB" id="9984821at2759"/>
<gene>
    <name evidence="2" type="ORF">DICVIV_12618</name>
</gene>
<name>A0A0D8XCB7_DICVI</name>
<proteinExistence type="predicted"/>
<reference evidence="3" key="2">
    <citation type="journal article" date="2016" name="Sci. Rep.">
        <title>Dictyocaulus viviparus genome, variome and transcriptome elucidate lungworm biology and support future intervention.</title>
        <authorList>
            <person name="McNulty S.N."/>
            <person name="Strube C."/>
            <person name="Rosa B.A."/>
            <person name="Martin J.C."/>
            <person name="Tyagi R."/>
            <person name="Choi Y.J."/>
            <person name="Wang Q."/>
            <person name="Hallsworth Pepin K."/>
            <person name="Zhang X."/>
            <person name="Ozersky P."/>
            <person name="Wilson R.K."/>
            <person name="Sternberg P.W."/>
            <person name="Gasser R.B."/>
            <person name="Mitreva M."/>
        </authorList>
    </citation>
    <scope>NUCLEOTIDE SEQUENCE [LARGE SCALE GENOMIC DNA]</scope>
    <source>
        <strain evidence="3">HannoverDv2000</strain>
    </source>
</reference>
<protein>
    <recommendedName>
        <fullName evidence="4">Transmembrane protein 107</fullName>
    </recommendedName>
</protein>